<keyword evidence="2" id="KW-1185">Reference proteome</keyword>
<organism evidence="1 2">
    <name type="scientific">Muricoccus pecuniae</name>
    <dbReference type="NCBI Taxonomy" id="693023"/>
    <lineage>
        <taxon>Bacteria</taxon>
        <taxon>Pseudomonadati</taxon>
        <taxon>Pseudomonadota</taxon>
        <taxon>Alphaproteobacteria</taxon>
        <taxon>Acetobacterales</taxon>
        <taxon>Roseomonadaceae</taxon>
        <taxon>Muricoccus</taxon>
    </lineage>
</organism>
<protein>
    <recommendedName>
        <fullName evidence="3">Protein L</fullName>
    </recommendedName>
</protein>
<proteinExistence type="predicted"/>
<dbReference type="AlphaFoldDB" id="A0A840YH91"/>
<dbReference type="Proteomes" id="UP000580654">
    <property type="component" value="Unassembled WGS sequence"/>
</dbReference>
<name>A0A840YH91_9PROT</name>
<dbReference type="EMBL" id="JACIJD010000023">
    <property type="protein sequence ID" value="MBB5695807.1"/>
    <property type="molecule type" value="Genomic_DNA"/>
</dbReference>
<sequence length="81" mass="9213">MSWWIDGSKLTKSDGKKEWWTTVYGPGDDVPVSGIYRCLGCNREITSNAPDRFPPQNHHQHSAAQGKIRWKLNVRTNTTGE</sequence>
<evidence type="ECO:0000313" key="1">
    <source>
        <dbReference type="EMBL" id="MBB5695807.1"/>
    </source>
</evidence>
<accession>A0A840YH91</accession>
<dbReference type="RefSeq" id="WP_184520996.1">
    <property type="nucleotide sequence ID" value="NZ_JACIJD010000023.1"/>
</dbReference>
<reference evidence="1 2" key="1">
    <citation type="submission" date="2020-08" db="EMBL/GenBank/DDBJ databases">
        <title>Genomic Encyclopedia of Type Strains, Phase IV (KMG-IV): sequencing the most valuable type-strain genomes for metagenomic binning, comparative biology and taxonomic classification.</title>
        <authorList>
            <person name="Goeker M."/>
        </authorList>
    </citation>
    <scope>NUCLEOTIDE SEQUENCE [LARGE SCALE GENOMIC DNA]</scope>
    <source>
        <strain evidence="1 2">DSM 25622</strain>
    </source>
</reference>
<gene>
    <name evidence="1" type="ORF">FHS87_003874</name>
</gene>
<evidence type="ECO:0008006" key="3">
    <source>
        <dbReference type="Google" id="ProtNLM"/>
    </source>
</evidence>
<comment type="caution">
    <text evidence="1">The sequence shown here is derived from an EMBL/GenBank/DDBJ whole genome shotgun (WGS) entry which is preliminary data.</text>
</comment>
<evidence type="ECO:0000313" key="2">
    <source>
        <dbReference type="Proteomes" id="UP000580654"/>
    </source>
</evidence>